<dbReference type="Gene3D" id="2.40.30.170">
    <property type="match status" value="1"/>
</dbReference>
<dbReference type="Pfam" id="PF25954">
    <property type="entry name" value="Beta-barrel_RND_2"/>
    <property type="match status" value="1"/>
</dbReference>
<dbReference type="PANTHER" id="PTHR30469">
    <property type="entry name" value="MULTIDRUG RESISTANCE PROTEIN MDTA"/>
    <property type="match status" value="1"/>
</dbReference>
<dbReference type="GO" id="GO:0015562">
    <property type="term" value="F:efflux transmembrane transporter activity"/>
    <property type="evidence" value="ECO:0007669"/>
    <property type="project" value="TreeGrafter"/>
</dbReference>
<comment type="similarity">
    <text evidence="1">Belongs to the membrane fusion protein (MFP) (TC 8.A.1) family.</text>
</comment>
<dbReference type="InterPro" id="IPR058637">
    <property type="entry name" value="YknX-like_C"/>
</dbReference>
<dbReference type="Proteomes" id="UP000824112">
    <property type="component" value="Unassembled WGS sequence"/>
</dbReference>
<dbReference type="GO" id="GO:1990281">
    <property type="term" value="C:efflux pump complex"/>
    <property type="evidence" value="ECO:0007669"/>
    <property type="project" value="TreeGrafter"/>
</dbReference>
<dbReference type="InterPro" id="IPR058792">
    <property type="entry name" value="Beta-barrel_RND_2"/>
</dbReference>
<evidence type="ECO:0000259" key="3">
    <source>
        <dbReference type="Pfam" id="PF25989"/>
    </source>
</evidence>
<dbReference type="EMBL" id="DVNA01000002">
    <property type="protein sequence ID" value="HIU54192.1"/>
    <property type="molecule type" value="Genomic_DNA"/>
</dbReference>
<protein>
    <submittedName>
        <fullName evidence="4">Efflux RND transporter periplasmic adaptor subunit</fullName>
    </submittedName>
</protein>
<comment type="caution">
    <text evidence="4">The sequence shown here is derived from an EMBL/GenBank/DDBJ whole genome shotgun (WGS) entry which is preliminary data.</text>
</comment>
<dbReference type="PROSITE" id="PS51257">
    <property type="entry name" value="PROKAR_LIPOPROTEIN"/>
    <property type="match status" value="1"/>
</dbReference>
<dbReference type="Gene3D" id="1.10.287.470">
    <property type="entry name" value="Helix hairpin bin"/>
    <property type="match status" value="1"/>
</dbReference>
<reference evidence="4" key="1">
    <citation type="submission" date="2020-10" db="EMBL/GenBank/DDBJ databases">
        <authorList>
            <person name="Gilroy R."/>
        </authorList>
    </citation>
    <scope>NUCLEOTIDE SEQUENCE</scope>
    <source>
        <strain evidence="4">CHK158-818</strain>
    </source>
</reference>
<dbReference type="Pfam" id="PF25989">
    <property type="entry name" value="YknX_C"/>
    <property type="match status" value="1"/>
</dbReference>
<organism evidence="4 5">
    <name type="scientific">Candidatus Gallibacteroides avistercoris</name>
    <dbReference type="NCBI Taxonomy" id="2840833"/>
    <lineage>
        <taxon>Bacteria</taxon>
        <taxon>Pseudomonadati</taxon>
        <taxon>Bacteroidota</taxon>
        <taxon>Bacteroidia</taxon>
        <taxon>Bacteroidales</taxon>
        <taxon>Bacteroidaceae</taxon>
        <taxon>Bacteroidaceae incertae sedis</taxon>
        <taxon>Candidatus Gallibacteroides</taxon>
    </lineage>
</organism>
<evidence type="ECO:0000259" key="2">
    <source>
        <dbReference type="Pfam" id="PF25954"/>
    </source>
</evidence>
<dbReference type="Gene3D" id="2.40.50.100">
    <property type="match status" value="1"/>
</dbReference>
<evidence type="ECO:0000256" key="1">
    <source>
        <dbReference type="ARBA" id="ARBA00009477"/>
    </source>
</evidence>
<reference evidence="4" key="2">
    <citation type="journal article" date="2021" name="PeerJ">
        <title>Extensive microbial diversity within the chicken gut microbiome revealed by metagenomics and culture.</title>
        <authorList>
            <person name="Gilroy R."/>
            <person name="Ravi A."/>
            <person name="Getino M."/>
            <person name="Pursley I."/>
            <person name="Horton D.L."/>
            <person name="Alikhan N.F."/>
            <person name="Baker D."/>
            <person name="Gharbi K."/>
            <person name="Hall N."/>
            <person name="Watson M."/>
            <person name="Adriaenssens E.M."/>
            <person name="Foster-Nyarko E."/>
            <person name="Jarju S."/>
            <person name="Secka A."/>
            <person name="Antonio M."/>
            <person name="Oren A."/>
            <person name="Chaudhuri R.R."/>
            <person name="La Ragione R."/>
            <person name="Hildebrand F."/>
            <person name="Pallen M.J."/>
        </authorList>
    </citation>
    <scope>NUCLEOTIDE SEQUENCE</scope>
    <source>
        <strain evidence="4">CHK158-818</strain>
    </source>
</reference>
<feature type="domain" description="CusB-like beta-barrel" evidence="2">
    <location>
        <begin position="189"/>
        <end position="259"/>
    </location>
</feature>
<sequence>MNKITRFQLILLSAMPLFMSCTDEKETDKTTTEKPLVKLETVSVQAVDQTQEFTATVEANKTNNIAPSTSVRIDKIWVEVGDPVRKGQKLVEMDIASLEQSKTQLDNLQLEFNRIDELYKVGGTSKSAWDAQKTSLDIAKTSYRNLEENTRLLSPIDGVVTARNYDEGDMYSSVNPVITVEQITPVKLLINVSESFYTQVKKGMDVDVKLDVYGDELFKGKVSLIYPTIDPQTRTFTVEIKIPNTDKRIRPGMFARVVVNFGTLDHVVVPDRAVIKQSGSGDRYIYVYNDGKVSYNKVQLGRRMDNKYEVISGVKDGDKVVISGQSRLSNGIEVDIDAGI</sequence>
<name>A0A9D1M617_9BACT</name>
<dbReference type="AlphaFoldDB" id="A0A9D1M617"/>
<dbReference type="SUPFAM" id="SSF111369">
    <property type="entry name" value="HlyD-like secretion proteins"/>
    <property type="match status" value="1"/>
</dbReference>
<dbReference type="FunFam" id="2.40.30.170:FF:000010">
    <property type="entry name" value="Efflux RND transporter periplasmic adaptor subunit"/>
    <property type="match status" value="1"/>
</dbReference>
<dbReference type="InterPro" id="IPR006143">
    <property type="entry name" value="RND_pump_MFP"/>
</dbReference>
<evidence type="ECO:0000313" key="5">
    <source>
        <dbReference type="Proteomes" id="UP000824112"/>
    </source>
</evidence>
<dbReference type="NCBIfam" id="TIGR01730">
    <property type="entry name" value="RND_mfp"/>
    <property type="match status" value="1"/>
</dbReference>
<accession>A0A9D1M617</accession>
<evidence type="ECO:0000313" key="4">
    <source>
        <dbReference type="EMBL" id="HIU54192.1"/>
    </source>
</evidence>
<dbReference type="Gene3D" id="2.40.420.20">
    <property type="match status" value="1"/>
</dbReference>
<proteinExistence type="inferred from homology"/>
<gene>
    <name evidence="4" type="ORF">IAB03_00100</name>
</gene>
<feature type="domain" description="YknX-like C-terminal permuted SH3-like" evidence="3">
    <location>
        <begin position="267"/>
        <end position="335"/>
    </location>
</feature>